<proteinExistence type="predicted"/>
<name>A0A1X7TX77_AMPQE</name>
<organism evidence="1">
    <name type="scientific">Amphimedon queenslandica</name>
    <name type="common">Sponge</name>
    <dbReference type="NCBI Taxonomy" id="400682"/>
    <lineage>
        <taxon>Eukaryota</taxon>
        <taxon>Metazoa</taxon>
        <taxon>Porifera</taxon>
        <taxon>Demospongiae</taxon>
        <taxon>Heteroscleromorpha</taxon>
        <taxon>Haplosclerida</taxon>
        <taxon>Niphatidae</taxon>
        <taxon>Amphimedon</taxon>
    </lineage>
</organism>
<dbReference type="EnsemblMetazoa" id="Aqu2.1.19849_001">
    <property type="protein sequence ID" value="Aqu2.1.19849_001"/>
    <property type="gene ID" value="Aqu2.1.19849"/>
</dbReference>
<reference evidence="1" key="1">
    <citation type="submission" date="2017-05" db="UniProtKB">
        <authorList>
            <consortium name="EnsemblMetazoa"/>
        </authorList>
    </citation>
    <scope>IDENTIFICATION</scope>
</reference>
<dbReference type="AlphaFoldDB" id="A0A1X7TX77"/>
<evidence type="ECO:0000313" key="1">
    <source>
        <dbReference type="EnsemblMetazoa" id="Aqu2.1.19849_001"/>
    </source>
</evidence>
<dbReference type="InParanoid" id="A0A1X7TX77"/>
<protein>
    <submittedName>
        <fullName evidence="1">Uncharacterized protein</fullName>
    </submittedName>
</protein>
<sequence length="76" mass="8926">MYGINRRSVLKDIHGFSVVTSLSHDIMHDLFEDILVAEEIILFKELYPSSSIIPKMHFMMHYSSHIEKFGHSWTMT</sequence>
<accession>A0A1X7TX77</accession>